<gene>
    <name evidence="2" type="ORF">LAZ67_1007475</name>
</gene>
<sequence>MITPVFHFRVFEGYQDIVNSHTGLLVDHLRVQGSGWLDINPVMSRCLLDAIGGDNSLPRVKYRIIYAAAAFGIEMNALNGDSEYLAHLKK</sequence>
<evidence type="ECO:0000313" key="2">
    <source>
        <dbReference type="EMBL" id="UYV62009.1"/>
    </source>
</evidence>
<evidence type="ECO:0000256" key="1">
    <source>
        <dbReference type="ARBA" id="ARBA00023033"/>
    </source>
</evidence>
<protein>
    <submittedName>
        <fullName evidence="2">Uncharacterized protein</fullName>
    </submittedName>
</protein>
<proteinExistence type="predicted"/>
<dbReference type="Proteomes" id="UP001235939">
    <property type="component" value="Chromosome 01"/>
</dbReference>
<evidence type="ECO:0000313" key="3">
    <source>
        <dbReference type="Proteomes" id="UP001235939"/>
    </source>
</evidence>
<accession>A0ABY6JZ94</accession>
<dbReference type="Gene3D" id="1.10.630.10">
    <property type="entry name" value="Cytochrome P450"/>
    <property type="match status" value="1"/>
</dbReference>
<reference evidence="2 3" key="1">
    <citation type="submission" date="2022-01" db="EMBL/GenBank/DDBJ databases">
        <title>A chromosomal length assembly of Cordylochernes scorpioides.</title>
        <authorList>
            <person name="Zeh D."/>
            <person name="Zeh J."/>
        </authorList>
    </citation>
    <scope>NUCLEOTIDE SEQUENCE [LARGE SCALE GENOMIC DNA]</scope>
    <source>
        <strain evidence="2">IN4F17</strain>
        <tissue evidence="2">Whole Body</tissue>
    </source>
</reference>
<keyword evidence="1" id="KW-0560">Oxidoreductase</keyword>
<dbReference type="EMBL" id="CP092863">
    <property type="protein sequence ID" value="UYV62009.1"/>
    <property type="molecule type" value="Genomic_DNA"/>
</dbReference>
<name>A0ABY6JZ94_9ARAC</name>
<keyword evidence="1" id="KW-0503">Monooxygenase</keyword>
<organism evidence="2 3">
    <name type="scientific">Cordylochernes scorpioides</name>
    <dbReference type="NCBI Taxonomy" id="51811"/>
    <lineage>
        <taxon>Eukaryota</taxon>
        <taxon>Metazoa</taxon>
        <taxon>Ecdysozoa</taxon>
        <taxon>Arthropoda</taxon>
        <taxon>Chelicerata</taxon>
        <taxon>Arachnida</taxon>
        <taxon>Pseudoscorpiones</taxon>
        <taxon>Cheliferoidea</taxon>
        <taxon>Chernetidae</taxon>
        <taxon>Cordylochernes</taxon>
    </lineage>
</organism>
<keyword evidence="3" id="KW-1185">Reference proteome</keyword>
<dbReference type="InterPro" id="IPR036396">
    <property type="entry name" value="Cyt_P450_sf"/>
</dbReference>